<accession>A0A2P8GCK0</accession>
<organism evidence="2 3">
    <name type="scientific">Planomicrobium soli</name>
    <dbReference type="NCBI Taxonomy" id="1176648"/>
    <lineage>
        <taxon>Bacteria</taxon>
        <taxon>Bacillati</taxon>
        <taxon>Bacillota</taxon>
        <taxon>Bacilli</taxon>
        <taxon>Bacillales</taxon>
        <taxon>Caryophanaceae</taxon>
        <taxon>Planomicrobium</taxon>
    </lineage>
</organism>
<evidence type="ECO:0000313" key="2">
    <source>
        <dbReference type="EMBL" id="PSL31701.1"/>
    </source>
</evidence>
<protein>
    <submittedName>
        <fullName evidence="2">Poly(Glycerol-phosphate) alpha-glucosyltransferase</fullName>
    </submittedName>
</protein>
<name>A0A2P8GCK0_9BACL</name>
<dbReference type="RefSeq" id="WP_181313676.1">
    <property type="nucleotide sequence ID" value="NZ_PYAT01000011.1"/>
</dbReference>
<dbReference type="Gene3D" id="3.40.50.2000">
    <property type="entry name" value="Glycogen Phosphorylase B"/>
    <property type="match status" value="3"/>
</dbReference>
<gene>
    <name evidence="2" type="ORF">B0H99_11184</name>
</gene>
<reference evidence="2 3" key="1">
    <citation type="submission" date="2018-03" db="EMBL/GenBank/DDBJ databases">
        <title>Genomic Encyclopedia of Type Strains, Phase III (KMG-III): the genomes of soil and plant-associated and newly described type strains.</title>
        <authorList>
            <person name="Whitman W."/>
        </authorList>
    </citation>
    <scope>NUCLEOTIDE SEQUENCE [LARGE SCALE GENOMIC DNA]</scope>
    <source>
        <strain evidence="2 3">CGMCC 1.12259</strain>
    </source>
</reference>
<comment type="caution">
    <text evidence="2">The sequence shown here is derived from an EMBL/GenBank/DDBJ whole genome shotgun (WGS) entry which is preliminary data.</text>
</comment>
<feature type="domain" description="Glycosyl transferase family 1" evidence="1">
    <location>
        <begin position="316"/>
        <end position="471"/>
    </location>
</feature>
<sequence length="489" mass="56747">MVTENKMNYVVTSILRLEFGGRTKALIQRTKNLSEHFGLDFTLVTTNYNANYYKVYNHYYEKGYATDKIGFKNVYDYFSGREYKNKKSEEHSIELPGYTVRPNEKNRTYKYYKDGQYVRMRTYDQETGKLRFDDILAAGATHRKIRYEYNDFGVCHRKIIYKPNTANKLEEVFYDDQGKIYLSFSHTGEDENSIWKGHLLHNSNIIIFKNEKDFFRYAFDHILQPGGVTFCDARILDQSLLNCSISTEKYFVLHNSHNVTGTIAKTYQYLIDHADKADKIIVLTQEQLNDLLDLGIDPAKMTVIPHSMDDAETVDTTSRKPDKKFVFIGRIVPQKQVHHIVHAFSKVVKKHPDHWIEIYGDGKERNDVLQLIDELQVGEHVKMMGRTDNIQGVFQNAIASVISSHYEGFGLVIMESLHYGCPVISYDFKYGPKDLLTDGENGFIIEKDNIDLLAETIIKMIENPISDVKLSNDYYLSSTIEKWGHLLEQ</sequence>
<keyword evidence="2" id="KW-0808">Transferase</keyword>
<dbReference type="SUPFAM" id="SSF53756">
    <property type="entry name" value="UDP-Glycosyltransferase/glycogen phosphorylase"/>
    <property type="match status" value="1"/>
</dbReference>
<dbReference type="Pfam" id="PF00534">
    <property type="entry name" value="Glycos_transf_1"/>
    <property type="match status" value="1"/>
</dbReference>
<evidence type="ECO:0000313" key="3">
    <source>
        <dbReference type="Proteomes" id="UP000242682"/>
    </source>
</evidence>
<dbReference type="PANTHER" id="PTHR12526:SF630">
    <property type="entry name" value="GLYCOSYLTRANSFERASE"/>
    <property type="match status" value="1"/>
</dbReference>
<keyword evidence="3" id="KW-1185">Reference proteome</keyword>
<dbReference type="EMBL" id="PYAT01000011">
    <property type="protein sequence ID" value="PSL31701.1"/>
    <property type="molecule type" value="Genomic_DNA"/>
</dbReference>
<proteinExistence type="predicted"/>
<dbReference type="AlphaFoldDB" id="A0A2P8GCK0"/>
<dbReference type="InterPro" id="IPR001296">
    <property type="entry name" value="Glyco_trans_1"/>
</dbReference>
<dbReference type="GO" id="GO:0016757">
    <property type="term" value="F:glycosyltransferase activity"/>
    <property type="evidence" value="ECO:0007669"/>
    <property type="project" value="InterPro"/>
</dbReference>
<evidence type="ECO:0000259" key="1">
    <source>
        <dbReference type="Pfam" id="PF00534"/>
    </source>
</evidence>
<dbReference type="PANTHER" id="PTHR12526">
    <property type="entry name" value="GLYCOSYLTRANSFERASE"/>
    <property type="match status" value="1"/>
</dbReference>
<dbReference type="Proteomes" id="UP000242682">
    <property type="component" value="Unassembled WGS sequence"/>
</dbReference>